<feature type="domain" description="Response regulatory" evidence="6">
    <location>
        <begin position="9"/>
        <end position="127"/>
    </location>
</feature>
<dbReference type="RefSeq" id="WP_189613664.1">
    <property type="nucleotide sequence ID" value="NZ_BMXR01000021.1"/>
</dbReference>
<evidence type="ECO:0000313" key="8">
    <source>
        <dbReference type="Proteomes" id="UP000626148"/>
    </source>
</evidence>
<dbReference type="PROSITE" id="PS50110">
    <property type="entry name" value="RESPONSE_REGULATORY"/>
    <property type="match status" value="1"/>
</dbReference>
<dbReference type="CDD" id="cd17537">
    <property type="entry name" value="REC_FixJ"/>
    <property type="match status" value="1"/>
</dbReference>
<keyword evidence="4" id="KW-0597">Phosphoprotein</keyword>
<dbReference type="InterPro" id="IPR011006">
    <property type="entry name" value="CheY-like_superfamily"/>
</dbReference>
<evidence type="ECO:0000259" key="5">
    <source>
        <dbReference type="PROSITE" id="PS50043"/>
    </source>
</evidence>
<evidence type="ECO:0000259" key="6">
    <source>
        <dbReference type="PROSITE" id="PS50110"/>
    </source>
</evidence>
<dbReference type="Pfam" id="PF00196">
    <property type="entry name" value="GerE"/>
    <property type="match status" value="1"/>
</dbReference>
<dbReference type="Proteomes" id="UP000626148">
    <property type="component" value="Unassembled WGS sequence"/>
</dbReference>
<keyword evidence="1" id="KW-0805">Transcription regulation</keyword>
<dbReference type="EMBL" id="BMXR01000021">
    <property type="protein sequence ID" value="GGX75383.1"/>
    <property type="molecule type" value="Genomic_DNA"/>
</dbReference>
<dbReference type="GO" id="GO:0003677">
    <property type="term" value="F:DNA binding"/>
    <property type="evidence" value="ECO:0007669"/>
    <property type="project" value="UniProtKB-KW"/>
</dbReference>
<dbReference type="PANTHER" id="PTHR44688">
    <property type="entry name" value="DNA-BINDING TRANSCRIPTIONAL ACTIVATOR DEVR_DOSR"/>
    <property type="match status" value="1"/>
</dbReference>
<dbReference type="PRINTS" id="PR00038">
    <property type="entry name" value="HTHLUXR"/>
</dbReference>
<dbReference type="InterPro" id="IPR001789">
    <property type="entry name" value="Sig_transdc_resp-reg_receiver"/>
</dbReference>
<dbReference type="SUPFAM" id="SSF52172">
    <property type="entry name" value="CheY-like"/>
    <property type="match status" value="1"/>
</dbReference>
<dbReference type="SMART" id="SM00421">
    <property type="entry name" value="HTH_LUXR"/>
    <property type="match status" value="1"/>
</dbReference>
<dbReference type="PROSITE" id="PS00622">
    <property type="entry name" value="HTH_LUXR_1"/>
    <property type="match status" value="1"/>
</dbReference>
<feature type="modified residue" description="4-aspartylphosphate" evidence="4">
    <location>
        <position position="62"/>
    </location>
</feature>
<dbReference type="InterPro" id="IPR016032">
    <property type="entry name" value="Sig_transdc_resp-reg_C-effctor"/>
</dbReference>
<dbReference type="PANTHER" id="PTHR44688:SF16">
    <property type="entry name" value="DNA-BINDING TRANSCRIPTIONAL ACTIVATOR DEVR_DOSR"/>
    <property type="match status" value="1"/>
</dbReference>
<keyword evidence="3" id="KW-0804">Transcription</keyword>
<gene>
    <name evidence="7" type="ORF">GCM10007392_48160</name>
</gene>
<name>A0A918KTH2_9GAMM</name>
<evidence type="ECO:0000256" key="2">
    <source>
        <dbReference type="ARBA" id="ARBA00023125"/>
    </source>
</evidence>
<evidence type="ECO:0000256" key="1">
    <source>
        <dbReference type="ARBA" id="ARBA00023015"/>
    </source>
</evidence>
<dbReference type="InterPro" id="IPR036388">
    <property type="entry name" value="WH-like_DNA-bd_sf"/>
</dbReference>
<dbReference type="Pfam" id="PF00072">
    <property type="entry name" value="Response_reg"/>
    <property type="match status" value="1"/>
</dbReference>
<dbReference type="PROSITE" id="PS50043">
    <property type="entry name" value="HTH_LUXR_2"/>
    <property type="match status" value="1"/>
</dbReference>
<dbReference type="Gene3D" id="3.40.50.2300">
    <property type="match status" value="1"/>
</dbReference>
<proteinExistence type="predicted"/>
<evidence type="ECO:0000256" key="4">
    <source>
        <dbReference type="PROSITE-ProRule" id="PRU00169"/>
    </source>
</evidence>
<evidence type="ECO:0000256" key="3">
    <source>
        <dbReference type="ARBA" id="ARBA00023163"/>
    </source>
</evidence>
<keyword evidence="8" id="KW-1185">Reference proteome</keyword>
<dbReference type="CDD" id="cd06170">
    <property type="entry name" value="LuxR_C_like"/>
    <property type="match status" value="1"/>
</dbReference>
<dbReference type="SMART" id="SM00448">
    <property type="entry name" value="REC"/>
    <property type="match status" value="1"/>
</dbReference>
<keyword evidence="2 7" id="KW-0238">DNA-binding</keyword>
<accession>A0A918KTH2</accession>
<reference evidence="7" key="1">
    <citation type="journal article" date="2014" name="Int. J. Syst. Evol. Microbiol.">
        <title>Complete genome sequence of Corynebacterium casei LMG S-19264T (=DSM 44701T), isolated from a smear-ripened cheese.</title>
        <authorList>
            <consortium name="US DOE Joint Genome Institute (JGI-PGF)"/>
            <person name="Walter F."/>
            <person name="Albersmeier A."/>
            <person name="Kalinowski J."/>
            <person name="Ruckert C."/>
        </authorList>
    </citation>
    <scope>NUCLEOTIDE SEQUENCE</scope>
    <source>
        <strain evidence="7">KCTC 22169</strain>
    </source>
</reference>
<dbReference type="GO" id="GO:0000160">
    <property type="term" value="P:phosphorelay signal transduction system"/>
    <property type="evidence" value="ECO:0007669"/>
    <property type="project" value="InterPro"/>
</dbReference>
<feature type="domain" description="HTH luxR-type" evidence="5">
    <location>
        <begin position="140"/>
        <end position="205"/>
    </location>
</feature>
<comment type="caution">
    <text evidence="7">The sequence shown here is derived from an EMBL/GenBank/DDBJ whole genome shotgun (WGS) entry which is preliminary data.</text>
</comment>
<reference evidence="7" key="2">
    <citation type="submission" date="2020-09" db="EMBL/GenBank/DDBJ databases">
        <authorList>
            <person name="Sun Q."/>
            <person name="Kim S."/>
        </authorList>
    </citation>
    <scope>NUCLEOTIDE SEQUENCE</scope>
    <source>
        <strain evidence="7">KCTC 22169</strain>
    </source>
</reference>
<protein>
    <submittedName>
        <fullName evidence="7">DNA-binding response regulator</fullName>
    </submittedName>
</protein>
<dbReference type="GO" id="GO:0006355">
    <property type="term" value="P:regulation of DNA-templated transcription"/>
    <property type="evidence" value="ECO:0007669"/>
    <property type="project" value="InterPro"/>
</dbReference>
<organism evidence="7 8">
    <name type="scientific">Saccharospirillum salsuginis</name>
    <dbReference type="NCBI Taxonomy" id="418750"/>
    <lineage>
        <taxon>Bacteria</taxon>
        <taxon>Pseudomonadati</taxon>
        <taxon>Pseudomonadota</taxon>
        <taxon>Gammaproteobacteria</taxon>
        <taxon>Oceanospirillales</taxon>
        <taxon>Saccharospirillaceae</taxon>
        <taxon>Saccharospirillum</taxon>
    </lineage>
</organism>
<dbReference type="SUPFAM" id="SSF46894">
    <property type="entry name" value="C-terminal effector domain of the bipartite response regulators"/>
    <property type="match status" value="1"/>
</dbReference>
<dbReference type="InterPro" id="IPR000792">
    <property type="entry name" value="Tscrpt_reg_LuxR_C"/>
</dbReference>
<sequence>MKEPAELLTVHLIDDDDSFRESTAWLLEASDLEVVDHASPGDFLGELEQKGPAGQVGCVVTDLRMPEMNGFELMDELRKRHLSMPVVMITGHGDVPVAVEAMKMGAANFIEKPFDGTVLVETVRQAMREPGAKLRNPEATRERLDKLSPRERQVLDLVCAGKLNKTIADVLGISIKTVELHRANMQSKLGARNVQELVRLTLGYE</sequence>
<evidence type="ECO:0000313" key="7">
    <source>
        <dbReference type="EMBL" id="GGX75383.1"/>
    </source>
</evidence>
<dbReference type="AlphaFoldDB" id="A0A918KTH2"/>
<dbReference type="Gene3D" id="1.10.10.10">
    <property type="entry name" value="Winged helix-like DNA-binding domain superfamily/Winged helix DNA-binding domain"/>
    <property type="match status" value="1"/>
</dbReference>